<keyword evidence="16" id="KW-0670">Pyruvate</keyword>
<dbReference type="OrthoDB" id="23397at2157"/>
<comment type="caution">
    <text evidence="16">The sequence shown here is derived from an EMBL/GenBank/DDBJ whole genome shotgun (WGS) entry which is preliminary data.</text>
</comment>
<evidence type="ECO:0000256" key="7">
    <source>
        <dbReference type="ARBA" id="ARBA00022741"/>
    </source>
</evidence>
<evidence type="ECO:0000313" key="17">
    <source>
        <dbReference type="Proteomes" id="UP000434101"/>
    </source>
</evidence>
<comment type="function">
    <text evidence="2 12">Catalyzes the phosphorylation of pyruvate to phosphoenolpyruvate.</text>
</comment>
<organism evidence="16 17">
    <name type="scientific">Natronorubrum halalkaliphilum</name>
    <dbReference type="NCBI Taxonomy" id="2691917"/>
    <lineage>
        <taxon>Archaea</taxon>
        <taxon>Methanobacteriati</taxon>
        <taxon>Methanobacteriota</taxon>
        <taxon>Stenosarchaea group</taxon>
        <taxon>Halobacteria</taxon>
        <taxon>Halobacteriales</taxon>
        <taxon>Natrialbaceae</taxon>
        <taxon>Natronorubrum</taxon>
    </lineage>
</organism>
<dbReference type="NCBIfam" id="TIGR01418">
    <property type="entry name" value="PEP_synth"/>
    <property type="match status" value="1"/>
</dbReference>
<dbReference type="RefSeq" id="WP_160067208.1">
    <property type="nucleotide sequence ID" value="NZ_WUYX01000069.1"/>
</dbReference>
<keyword evidence="17" id="KW-1185">Reference proteome</keyword>
<evidence type="ECO:0000256" key="3">
    <source>
        <dbReference type="ARBA" id="ARBA00004742"/>
    </source>
</evidence>
<dbReference type="PANTHER" id="PTHR43030:SF1">
    <property type="entry name" value="PHOSPHOENOLPYRUVATE SYNTHASE"/>
    <property type="match status" value="1"/>
</dbReference>
<evidence type="ECO:0000256" key="4">
    <source>
        <dbReference type="ARBA" id="ARBA00007837"/>
    </source>
</evidence>
<dbReference type="InterPro" id="IPR008279">
    <property type="entry name" value="PEP-util_enz_mobile_dom"/>
</dbReference>
<gene>
    <name evidence="16" type="primary">ppsA</name>
    <name evidence="16" type="ORF">GS429_19295</name>
</gene>
<name>A0A6B0VQU2_9EURY</name>
<dbReference type="GO" id="GO:0046872">
    <property type="term" value="F:metal ion binding"/>
    <property type="evidence" value="ECO:0007669"/>
    <property type="project" value="UniProtKB-KW"/>
</dbReference>
<dbReference type="InterPro" id="IPR018274">
    <property type="entry name" value="PEP_util_AS"/>
</dbReference>
<dbReference type="PROSITE" id="PS00370">
    <property type="entry name" value="PEP_ENZYMES_PHOS_SITE"/>
    <property type="match status" value="1"/>
</dbReference>
<comment type="cofactor">
    <cofactor evidence="1 12">
        <name>Mg(2+)</name>
        <dbReference type="ChEBI" id="CHEBI:18420"/>
    </cofactor>
</comment>
<evidence type="ECO:0000259" key="15">
    <source>
        <dbReference type="Pfam" id="PF02896"/>
    </source>
</evidence>
<dbReference type="FunFam" id="3.30.1490.20:FF:000010">
    <property type="entry name" value="Phosphoenolpyruvate synthase"/>
    <property type="match status" value="1"/>
</dbReference>
<dbReference type="Pfam" id="PF00391">
    <property type="entry name" value="PEP-utilizers"/>
    <property type="match status" value="1"/>
</dbReference>
<dbReference type="InterPro" id="IPR023151">
    <property type="entry name" value="PEP_util_CS"/>
</dbReference>
<keyword evidence="10 12" id="KW-0460">Magnesium</keyword>
<evidence type="ECO:0000313" key="16">
    <source>
        <dbReference type="EMBL" id="MXV64171.1"/>
    </source>
</evidence>
<dbReference type="InterPro" id="IPR040442">
    <property type="entry name" value="Pyrv_kinase-like_dom_sf"/>
</dbReference>
<keyword evidence="8 12" id="KW-0418">Kinase</keyword>
<dbReference type="PROSITE" id="PS00742">
    <property type="entry name" value="PEP_ENZYMES_2"/>
    <property type="match status" value="1"/>
</dbReference>
<dbReference type="SUPFAM" id="SSF51621">
    <property type="entry name" value="Phosphoenolpyruvate/pyruvate domain"/>
    <property type="match status" value="1"/>
</dbReference>
<dbReference type="PANTHER" id="PTHR43030">
    <property type="entry name" value="PHOSPHOENOLPYRUVATE SYNTHASE"/>
    <property type="match status" value="1"/>
</dbReference>
<dbReference type="AlphaFoldDB" id="A0A6B0VQU2"/>
<dbReference type="Pfam" id="PF01326">
    <property type="entry name" value="PPDK_N"/>
    <property type="match status" value="1"/>
</dbReference>
<evidence type="ECO:0000256" key="6">
    <source>
        <dbReference type="ARBA" id="ARBA00022723"/>
    </source>
</evidence>
<dbReference type="InterPro" id="IPR002192">
    <property type="entry name" value="PPDK_AMP/ATP-bd"/>
</dbReference>
<sequence length="761" mass="83752">MSRETFARWLEELSGDDTDAVGGKSANLGELADLDVPVLPGFTTTASAYDYYVDETGIHAEIESQLEGLDVDDVADLQRRGEQIRRTISEASMPPELESAIRDRYAELGDELGIDDPEVAVRSSATAEDLPEASFAGQQETFLNVAGETELLESIKHCFASLFTDRAIVYRENNDFDHFDVKLACAVQKMGRADLASSGVLFTLDPDTGFDEVVTIEAAFGFGEPIVKGIVDPDRYVVFKPTSGIVEKECGGKSQRMVRRNGGTKLESVPEEQREAFAISDDRIRELARYATRIEEHFGTPQDIEWLVDGDLDELFIVQARPETVHGAAEGNLLRTYRLEVEEPGEPLLEGVAIGNAIAGGTVRVLEDHRGMDLVEDGDVLVTEMTDPDWVPVMKRASAIVTDRGGKTSHAAIVARELGVPAVVRTGLATDSLSSGDAVTVDCSTDTGRIYRGDLEYEVTEEVVDDLPETDTDVRLILGDPDRAFALASLPVDGVGLAREEFIVTSHIGSHPLELLGRGEEDRFIEALRTGVAKIGTAFYPDEVVFRLSDFKTDEYRNLEGGWKYEPDEANPMLGWRGASRYYDEAFREAFRLECEALRQVRQEVGLDNVIVMVPFCRTPEEGERVLELMDEYGLSSDEMDVYVMAELPSNIVLADRFAALFDGFSIGSNDLTQLTLGVDRNSERLASLFDETDEAVMRSITSLIEEAHRQDLPVGICGDAPSTIPEYSEFLLEAGIDSISVSPDVAIETMLTVAELEREE</sequence>
<dbReference type="EMBL" id="WUYX01000069">
    <property type="protein sequence ID" value="MXV64171.1"/>
    <property type="molecule type" value="Genomic_DNA"/>
</dbReference>
<evidence type="ECO:0000256" key="1">
    <source>
        <dbReference type="ARBA" id="ARBA00001946"/>
    </source>
</evidence>
<evidence type="ECO:0000256" key="10">
    <source>
        <dbReference type="ARBA" id="ARBA00022842"/>
    </source>
</evidence>
<dbReference type="GO" id="GO:0005524">
    <property type="term" value="F:ATP binding"/>
    <property type="evidence" value="ECO:0007669"/>
    <property type="project" value="UniProtKB-KW"/>
</dbReference>
<dbReference type="SUPFAM" id="SSF52009">
    <property type="entry name" value="Phosphohistidine domain"/>
    <property type="match status" value="1"/>
</dbReference>
<comment type="pathway">
    <text evidence="3 12">Carbohydrate biosynthesis; gluconeogenesis.</text>
</comment>
<dbReference type="Gene3D" id="3.30.470.20">
    <property type="entry name" value="ATP-grasp fold, B domain"/>
    <property type="match status" value="1"/>
</dbReference>
<accession>A0A6B0VQU2</accession>
<evidence type="ECO:0000256" key="5">
    <source>
        <dbReference type="ARBA" id="ARBA00022679"/>
    </source>
</evidence>
<evidence type="ECO:0000256" key="11">
    <source>
        <dbReference type="ARBA" id="ARBA00047700"/>
    </source>
</evidence>
<evidence type="ECO:0000259" key="14">
    <source>
        <dbReference type="Pfam" id="PF01326"/>
    </source>
</evidence>
<evidence type="ECO:0000256" key="12">
    <source>
        <dbReference type="PIRNR" id="PIRNR000854"/>
    </source>
</evidence>
<dbReference type="SUPFAM" id="SSF56059">
    <property type="entry name" value="Glutathione synthetase ATP-binding domain-like"/>
    <property type="match status" value="1"/>
</dbReference>
<feature type="domain" description="Pyruvate phosphate dikinase AMP/ATP-binding" evidence="14">
    <location>
        <begin position="19"/>
        <end position="330"/>
    </location>
</feature>
<dbReference type="InterPro" id="IPR000121">
    <property type="entry name" value="PEP_util_C"/>
</dbReference>
<dbReference type="EC" id="2.7.9.2" evidence="12"/>
<dbReference type="GO" id="GO:0006094">
    <property type="term" value="P:gluconeogenesis"/>
    <property type="evidence" value="ECO:0007669"/>
    <property type="project" value="UniProtKB-UniPathway"/>
</dbReference>
<reference evidence="16 17" key="1">
    <citation type="submission" date="2020-01" db="EMBL/GenBank/DDBJ databases">
        <title>Natronorubrum sp. JWXQ-INN 674 isolated from Inner Mongolia Autonomous Region of China.</title>
        <authorList>
            <person name="Xue Q."/>
        </authorList>
    </citation>
    <scope>NUCLEOTIDE SEQUENCE [LARGE SCALE GENOMIC DNA]</scope>
    <source>
        <strain evidence="16 17">JWXQ-INN-674</strain>
    </source>
</reference>
<comment type="catalytic activity">
    <reaction evidence="11 12">
        <text>pyruvate + ATP + H2O = phosphoenolpyruvate + AMP + phosphate + 2 H(+)</text>
        <dbReference type="Rhea" id="RHEA:11364"/>
        <dbReference type="ChEBI" id="CHEBI:15361"/>
        <dbReference type="ChEBI" id="CHEBI:15377"/>
        <dbReference type="ChEBI" id="CHEBI:15378"/>
        <dbReference type="ChEBI" id="CHEBI:30616"/>
        <dbReference type="ChEBI" id="CHEBI:43474"/>
        <dbReference type="ChEBI" id="CHEBI:58702"/>
        <dbReference type="ChEBI" id="CHEBI:456215"/>
        <dbReference type="EC" id="2.7.9.2"/>
    </reaction>
</comment>
<dbReference type="NCBIfam" id="NF005057">
    <property type="entry name" value="PRK06464.1"/>
    <property type="match status" value="1"/>
</dbReference>
<feature type="domain" description="PEP-utilising enzyme C-terminal" evidence="15">
    <location>
        <begin position="470"/>
        <end position="755"/>
    </location>
</feature>
<dbReference type="InterPro" id="IPR036637">
    <property type="entry name" value="Phosphohistidine_dom_sf"/>
</dbReference>
<evidence type="ECO:0000256" key="9">
    <source>
        <dbReference type="ARBA" id="ARBA00022840"/>
    </source>
</evidence>
<dbReference type="Proteomes" id="UP000434101">
    <property type="component" value="Unassembled WGS sequence"/>
</dbReference>
<evidence type="ECO:0000256" key="2">
    <source>
        <dbReference type="ARBA" id="ARBA00002988"/>
    </source>
</evidence>
<keyword evidence="7 12" id="KW-0547">Nucleotide-binding</keyword>
<dbReference type="Gene3D" id="3.50.30.10">
    <property type="entry name" value="Phosphohistidine domain"/>
    <property type="match status" value="1"/>
</dbReference>
<keyword evidence="5 12" id="KW-0808">Transferase</keyword>
<dbReference type="GO" id="GO:0008986">
    <property type="term" value="F:pyruvate, water dikinase activity"/>
    <property type="evidence" value="ECO:0007669"/>
    <property type="project" value="UniProtKB-EC"/>
</dbReference>
<feature type="domain" description="PEP-utilising enzyme mobile" evidence="13">
    <location>
        <begin position="376"/>
        <end position="445"/>
    </location>
</feature>
<dbReference type="UniPathway" id="UPA00138"/>
<dbReference type="Gene3D" id="3.20.20.60">
    <property type="entry name" value="Phosphoenolpyruvate-binding domains"/>
    <property type="match status" value="1"/>
</dbReference>
<keyword evidence="6 12" id="KW-0479">Metal-binding</keyword>
<dbReference type="InterPro" id="IPR015813">
    <property type="entry name" value="Pyrv/PenolPyrv_kinase-like_dom"/>
</dbReference>
<dbReference type="Pfam" id="PF02896">
    <property type="entry name" value="PEP-utilizers_C"/>
    <property type="match status" value="1"/>
</dbReference>
<evidence type="ECO:0000256" key="8">
    <source>
        <dbReference type="ARBA" id="ARBA00022777"/>
    </source>
</evidence>
<dbReference type="InterPro" id="IPR013815">
    <property type="entry name" value="ATP_grasp_subdomain_1"/>
</dbReference>
<dbReference type="Gene3D" id="3.30.1490.20">
    <property type="entry name" value="ATP-grasp fold, A domain"/>
    <property type="match status" value="1"/>
</dbReference>
<keyword evidence="9 12" id="KW-0067">ATP-binding</keyword>
<dbReference type="PIRSF" id="PIRSF000854">
    <property type="entry name" value="PEP_synthase"/>
    <property type="match status" value="1"/>
</dbReference>
<comment type="similarity">
    <text evidence="4 12">Belongs to the PEP-utilizing enzyme family.</text>
</comment>
<protein>
    <recommendedName>
        <fullName evidence="12">Phosphoenolpyruvate synthase</fullName>
        <shortName evidence="12">PEP synthase</shortName>
        <ecNumber evidence="12">2.7.9.2</ecNumber>
    </recommendedName>
    <alternativeName>
        <fullName evidence="12">Pyruvate, water dikinase</fullName>
    </alternativeName>
</protein>
<evidence type="ECO:0000259" key="13">
    <source>
        <dbReference type="Pfam" id="PF00391"/>
    </source>
</evidence>
<proteinExistence type="inferred from homology"/>
<dbReference type="InterPro" id="IPR006319">
    <property type="entry name" value="PEP_synth"/>
</dbReference>